<feature type="compositionally biased region" description="Basic and acidic residues" evidence="1">
    <location>
        <begin position="121"/>
        <end position="131"/>
    </location>
</feature>
<protein>
    <submittedName>
        <fullName evidence="2">Uncharacterized protein</fullName>
    </submittedName>
</protein>
<keyword evidence="3" id="KW-1185">Reference proteome</keyword>
<evidence type="ECO:0000313" key="2">
    <source>
        <dbReference type="EMBL" id="EHK56834.1"/>
    </source>
</evidence>
<organism evidence="2 3">
    <name type="scientific">Mesorhizobium alhagi CCNWXJ12-2</name>
    <dbReference type="NCBI Taxonomy" id="1107882"/>
    <lineage>
        <taxon>Bacteria</taxon>
        <taxon>Pseudomonadati</taxon>
        <taxon>Pseudomonadota</taxon>
        <taxon>Alphaproteobacteria</taxon>
        <taxon>Hyphomicrobiales</taxon>
        <taxon>Phyllobacteriaceae</taxon>
        <taxon>Allomesorhizobium</taxon>
    </lineage>
</organism>
<gene>
    <name evidence="2" type="ORF">MAXJ12_12772</name>
</gene>
<dbReference type="PATRIC" id="fig|1107882.3.peg.2501"/>
<evidence type="ECO:0000313" key="3">
    <source>
        <dbReference type="Proteomes" id="UP000003250"/>
    </source>
</evidence>
<feature type="region of interest" description="Disordered" evidence="1">
    <location>
        <begin position="103"/>
        <end position="131"/>
    </location>
</feature>
<reference evidence="2 3" key="1">
    <citation type="journal article" date="2012" name="J. Bacteriol.">
        <title>Draft Genome Sequence of Mesorhizobium alhagi CCNWXJ12-2T, a Novel Salt-Resistant Species Isolated from the Desert of Northwestern China.</title>
        <authorList>
            <person name="Zhou M."/>
            <person name="Chen W."/>
            <person name="Chen H."/>
            <person name="Wei G."/>
        </authorList>
    </citation>
    <scope>NUCLEOTIDE SEQUENCE [LARGE SCALE GENOMIC DNA]</scope>
    <source>
        <strain evidence="2 3">CCNWXJ12-2</strain>
    </source>
</reference>
<dbReference type="RefSeq" id="WP_008836182.1">
    <property type="nucleotide sequence ID" value="NZ_AHAM01000097.1"/>
</dbReference>
<dbReference type="Proteomes" id="UP000003250">
    <property type="component" value="Unassembled WGS sequence"/>
</dbReference>
<name>H0HQX2_9HYPH</name>
<accession>H0HQX2</accession>
<proteinExistence type="predicted"/>
<sequence>MNWLSRIFQRADGLADAFDRLDTEMDAALALPAPTLIEVERRKSDELMDELRGREIGLETQIAMFQEELRQVRKVLKAEILRARELDTDGSYSPELDNLGSHAVAIETKRQRGDKHFRKPAKAEPVREAAE</sequence>
<evidence type="ECO:0000256" key="1">
    <source>
        <dbReference type="SAM" id="MobiDB-lite"/>
    </source>
</evidence>
<dbReference type="EMBL" id="AHAM01000097">
    <property type="protein sequence ID" value="EHK56834.1"/>
    <property type="molecule type" value="Genomic_DNA"/>
</dbReference>
<dbReference type="AlphaFoldDB" id="H0HQX2"/>